<evidence type="ECO:0000256" key="9">
    <source>
        <dbReference type="ARBA" id="ARBA00022952"/>
    </source>
</evidence>
<keyword evidence="17" id="KW-1185">Reference proteome</keyword>
<evidence type="ECO:0000256" key="14">
    <source>
        <dbReference type="ARBA" id="ARBA00023296"/>
    </source>
</evidence>
<evidence type="ECO:0000313" key="16">
    <source>
        <dbReference type="EMBL" id="AFQ52500.1"/>
    </source>
</evidence>
<keyword evidence="3 15" id="KW-0167">Capsid protein</keyword>
<dbReference type="HAMAP" id="MF_04003">
    <property type="entry name" value="PPV_L2"/>
    <property type="match status" value="1"/>
</dbReference>
<dbReference type="Pfam" id="PF00513">
    <property type="entry name" value="Late_protein_L2"/>
    <property type="match status" value="1"/>
</dbReference>
<dbReference type="GO" id="GO:0075732">
    <property type="term" value="P:viral penetration into host nucleus"/>
    <property type="evidence" value="ECO:0007669"/>
    <property type="project" value="UniProtKB-KW"/>
</dbReference>
<reference evidence="16 17" key="1">
    <citation type="journal article" date="2012" name="J. Virol.">
        <title>Entire genomic sequence of novel canine papillomavirus type 13.</title>
        <authorList>
            <person name="Lange C.E."/>
            <person name="Ackermann M."/>
            <person name="Favrot C."/>
            <person name="Tobler K."/>
        </authorList>
    </citation>
    <scope>NUCLEOTIDE SEQUENCE [LARGE SCALE GENOMIC DNA]</scope>
    <source>
        <strain evidence="16">Zurich/2011</strain>
    </source>
</reference>
<comment type="subcellular location">
    <subcellularLocation>
        <location evidence="15">Virion</location>
    </subcellularLocation>
    <subcellularLocation>
        <location evidence="15">Host nucleus</location>
    </subcellularLocation>
</comment>
<dbReference type="KEGG" id="vg:18937742"/>
<feature type="disulfide bond" evidence="15">
    <location>
        <begin position="21"/>
        <end position="27"/>
    </location>
</feature>
<dbReference type="Proteomes" id="UP000119242">
    <property type="component" value="Segment"/>
</dbReference>
<evidence type="ECO:0000256" key="2">
    <source>
        <dbReference type="ARBA" id="ARBA00022553"/>
    </source>
</evidence>
<comment type="subunit">
    <text evidence="15">Interacts with major capsid protein L1. Interacts with E2; this interaction inhibits E2 transcriptional activity but not the DNA replication function E2. Interacts with host HSPA8; this interaction is required for L2 nuclear translocation. Interacts with host importins KPNB2 and KPNB3. Forms a complex with importin alpha2-beta1 heterodimers via interaction with the importin alpha2 adapter. Interacts with host DYNLT1; this interaction is essential for virus intracellular transport during entry. Interacts (via C-terminus) with host retromer subunits VPS35 AND VPS29.</text>
</comment>
<comment type="PTM">
    <text evidence="15">Highly phosphorylated.</text>
</comment>
<gene>
    <name evidence="15" type="primary">L2</name>
</gene>
<comment type="similarity">
    <text evidence="15">Belongs to the papillomaviridae L2 protein family.</text>
</comment>
<keyword evidence="10" id="KW-1039">Host endosome</keyword>
<sequence>MQQPRSKRTKRDSAGNLYRHCRLGGDCLPDVVNKYENKTPADNILKWGSTGIFLGGLGIGTGRGTGGSTGYRPLGGDLPAAGRPAVPRPAVPVDIGPVDVGGFDGTVTAEAPSVVPLLEGSDITVGSDVVGGDSTISSGGGGRNVVVHEVLVHPPPGNPVIASAAEDSEAVAVLEVGGGGSGTQGQINTVQSTSQHSNPAFNSVLHSTPTPGEASVARSVVVSHDSFGTLVHHEGTFEEIPLESLGPSEFEIEEGGPRSSTPLQSVLKRARQLYHRTVKQTPVSNPQFLKRPSSLVVFENPAFEFDPETTLQFDVDPDYPRAAPDPDFRDIKSLGRVHYGTAPGGRVRVSRLGNTATMKLRSGTHTGGRSHFFFDVSSIPADPSTFEMSTFGEHSGEHAIILDSSDSAVIESGFEGDLSFPEEEQLLDEYSEDFSHGHLSLATGRGRTRTVVYPTSTKHSLKAYVTIGDISDAVVVAHPGWDDTTDSTIPFSPLSPTVDLSDFELSMTFDLHPSLLRKRRKRKRTFL</sequence>
<dbReference type="GO" id="GO:0075521">
    <property type="term" value="P:microtubule-dependent intracellular transport of viral material towards nucleus"/>
    <property type="evidence" value="ECO:0007669"/>
    <property type="project" value="UniProtKB-UniRule"/>
</dbReference>
<keyword evidence="14 15" id="KW-1160">Virus entry into host cell</keyword>
<keyword evidence="6" id="KW-1040">Host Golgi apparatus</keyword>
<evidence type="ECO:0000256" key="4">
    <source>
        <dbReference type="ARBA" id="ARBA00022562"/>
    </source>
</evidence>
<evidence type="ECO:0000256" key="6">
    <source>
        <dbReference type="ARBA" id="ARBA00022812"/>
    </source>
</evidence>
<keyword evidence="4 15" id="KW-1048">Host nucleus</keyword>
<keyword evidence="12 15" id="KW-0238">DNA-binding</keyword>
<name>J7JMM7_9PAPI</name>
<dbReference type="RefSeq" id="YP_009021239.1">
    <property type="nucleotide sequence ID" value="NC_023852.1"/>
</dbReference>
<keyword evidence="9 15" id="KW-1177">Microtubular inwards viral transport</keyword>
<keyword evidence="11 15" id="KW-1176">Cytoplasmic inwards viral transport</keyword>
<keyword evidence="5 15" id="KW-0945">Host-virus interaction</keyword>
<dbReference type="InterPro" id="IPR000784">
    <property type="entry name" value="Late_L2"/>
</dbReference>
<dbReference type="GO" id="GO:0046718">
    <property type="term" value="P:symbiont entry into host cell"/>
    <property type="evidence" value="ECO:0007669"/>
    <property type="project" value="UniProtKB-KW"/>
</dbReference>
<proteinExistence type="inferred from homology"/>
<comment type="caution">
    <text evidence="15">Lacks conserved residue(s) required for the propagation of feature annotation.</text>
</comment>
<evidence type="ECO:0000313" key="17">
    <source>
        <dbReference type="Proteomes" id="UP000119242"/>
    </source>
</evidence>
<keyword evidence="13 15" id="KW-1015">Disulfide bond</keyword>
<evidence type="ECO:0000256" key="8">
    <source>
        <dbReference type="ARBA" id="ARBA00022921"/>
    </source>
</evidence>
<dbReference type="OrthoDB" id="8047at10239"/>
<evidence type="ECO:0000256" key="11">
    <source>
        <dbReference type="ARBA" id="ARBA00023120"/>
    </source>
</evidence>
<evidence type="ECO:0000256" key="5">
    <source>
        <dbReference type="ARBA" id="ARBA00022581"/>
    </source>
</evidence>
<dbReference type="GO" id="GO:0005198">
    <property type="term" value="F:structural molecule activity"/>
    <property type="evidence" value="ECO:0007669"/>
    <property type="project" value="UniProtKB-UniRule"/>
</dbReference>
<accession>J7JMM7</accession>
<evidence type="ECO:0000256" key="15">
    <source>
        <dbReference type="HAMAP-Rule" id="MF_04003"/>
    </source>
</evidence>
<protein>
    <recommendedName>
        <fullName evidence="15">Minor capsid protein L2</fullName>
    </recommendedName>
</protein>
<dbReference type="GO" id="GO:0019028">
    <property type="term" value="C:viral capsid"/>
    <property type="evidence" value="ECO:0007669"/>
    <property type="project" value="UniProtKB-UniRule"/>
</dbReference>
<keyword evidence="8 15" id="KW-0426">Late protein</keyword>
<comment type="function">
    <text evidence="15">Minor protein of the capsid that localizes along the inner surface of the virion, within the central cavities beneath the L1 pentamers. Plays a role in capsid stabilization through interaction with the major capsid protein L1. Once the virion enters the host cell, L2 escorts the genomic DNA into the nucleus by promoting escape from the endosomal compartments and traffic through the host Golgi network. Mechanistically, the C-terminus of L2 possesses a cell-penetrating peptide that protudes from the host endosome, interacts with host cytoplasmic retromer cargo and thereby mediates the capsid delivery to the host trans-Golgi network. Plays a role through its interaction with host dynein in the intracellular microtubule-dependent transport of viral capsid toward the nucleus. Mediates the viral genome import into the nucleus through binding to host importins. Once within the nucleus, L2 localizes viral genomes to host PML bodies in order to activate early gene expression for establishment of infection. Later on, promotes late gene expression by interacting with the viral E2 protein and by inhibiting its transcriptional activation functions. During virion assembly, encapsidates the genome by direct interaction with the viral DNA.</text>
</comment>
<dbReference type="EMBL" id="JX141478">
    <property type="protein sequence ID" value="AFQ52500.1"/>
    <property type="molecule type" value="Genomic_DNA"/>
</dbReference>
<evidence type="ECO:0000256" key="13">
    <source>
        <dbReference type="ARBA" id="ARBA00023157"/>
    </source>
</evidence>
<dbReference type="GO" id="GO:0043657">
    <property type="term" value="C:host cell"/>
    <property type="evidence" value="ECO:0007669"/>
    <property type="project" value="GOC"/>
</dbReference>
<evidence type="ECO:0000256" key="3">
    <source>
        <dbReference type="ARBA" id="ARBA00022561"/>
    </source>
</evidence>
<keyword evidence="1 15" id="KW-1163">Viral penetration into host nucleus</keyword>
<dbReference type="GO" id="GO:0003677">
    <property type="term" value="F:DNA binding"/>
    <property type="evidence" value="ECO:0007669"/>
    <property type="project" value="UniProtKB-UniRule"/>
</dbReference>
<keyword evidence="7 15" id="KW-0946">Virion</keyword>
<evidence type="ECO:0000256" key="1">
    <source>
        <dbReference type="ARBA" id="ARBA00022524"/>
    </source>
</evidence>
<evidence type="ECO:0000256" key="7">
    <source>
        <dbReference type="ARBA" id="ARBA00022844"/>
    </source>
</evidence>
<keyword evidence="2 15" id="KW-0597">Phosphoprotein</keyword>
<dbReference type="GO" id="GO:0042025">
    <property type="term" value="C:host cell nucleus"/>
    <property type="evidence" value="ECO:0007669"/>
    <property type="project" value="UniProtKB-SubCell"/>
</dbReference>
<evidence type="ECO:0000256" key="10">
    <source>
        <dbReference type="ARBA" id="ARBA00023046"/>
    </source>
</evidence>
<organism evidence="16 17">
    <name type="scientific">Canis familiaris papillomavirus 13</name>
    <dbReference type="NCBI Taxonomy" id="1226723"/>
    <lineage>
        <taxon>Viruses</taxon>
        <taxon>Monodnaviria</taxon>
        <taxon>Shotokuvirae</taxon>
        <taxon>Cossaviricota</taxon>
        <taxon>Papovaviricetes</taxon>
        <taxon>Zurhausenvirales</taxon>
        <taxon>Papillomaviridae</taxon>
        <taxon>Firstpapillomavirinae</taxon>
        <taxon>Taupapillomavirus</taxon>
        <taxon>Taupapillomavirus 2</taxon>
    </lineage>
</organism>
<evidence type="ECO:0000256" key="12">
    <source>
        <dbReference type="ARBA" id="ARBA00023125"/>
    </source>
</evidence>